<gene>
    <name evidence="2" type="ORF">IAC13_03205</name>
</gene>
<feature type="transmembrane region" description="Helical" evidence="1">
    <location>
        <begin position="130"/>
        <end position="154"/>
    </location>
</feature>
<reference evidence="2" key="2">
    <citation type="journal article" date="2021" name="PeerJ">
        <title>Extensive microbial diversity within the chicken gut microbiome revealed by metagenomics and culture.</title>
        <authorList>
            <person name="Gilroy R."/>
            <person name="Ravi A."/>
            <person name="Getino M."/>
            <person name="Pursley I."/>
            <person name="Horton D.L."/>
            <person name="Alikhan N.F."/>
            <person name="Baker D."/>
            <person name="Gharbi K."/>
            <person name="Hall N."/>
            <person name="Watson M."/>
            <person name="Adriaenssens E.M."/>
            <person name="Foster-Nyarko E."/>
            <person name="Jarju S."/>
            <person name="Secka A."/>
            <person name="Antonio M."/>
            <person name="Oren A."/>
            <person name="Chaudhuri R.R."/>
            <person name="La Ragione R."/>
            <person name="Hildebrand F."/>
            <person name="Pallen M.J."/>
        </authorList>
    </citation>
    <scope>NUCLEOTIDE SEQUENCE</scope>
    <source>
        <strain evidence="2">E3-2379</strain>
    </source>
</reference>
<keyword evidence="1" id="KW-1133">Transmembrane helix</keyword>
<reference evidence="2" key="1">
    <citation type="submission" date="2020-10" db="EMBL/GenBank/DDBJ databases">
        <authorList>
            <person name="Gilroy R."/>
        </authorList>
    </citation>
    <scope>NUCLEOTIDE SEQUENCE</scope>
    <source>
        <strain evidence="2">E3-2379</strain>
    </source>
</reference>
<evidence type="ECO:0000256" key="1">
    <source>
        <dbReference type="SAM" id="Phobius"/>
    </source>
</evidence>
<dbReference type="EMBL" id="JADIML010000089">
    <property type="protein sequence ID" value="MBO8462923.1"/>
    <property type="molecule type" value="Genomic_DNA"/>
</dbReference>
<feature type="transmembrane region" description="Helical" evidence="1">
    <location>
        <begin position="98"/>
        <end position="123"/>
    </location>
</feature>
<dbReference type="PIRSF" id="PIRSF027391">
    <property type="entry name" value="Hpre_diP_synt_I"/>
    <property type="match status" value="1"/>
</dbReference>
<organism evidence="2 3">
    <name type="scientific">Candidatus Scybalomonas excrementavium</name>
    <dbReference type="NCBI Taxonomy" id="2840943"/>
    <lineage>
        <taxon>Bacteria</taxon>
        <taxon>Bacillati</taxon>
        <taxon>Bacillota</taxon>
        <taxon>Clostridia</taxon>
        <taxon>Lachnospirales</taxon>
        <taxon>Lachnospiraceae</taxon>
        <taxon>Lachnospiraceae incertae sedis</taxon>
        <taxon>Candidatus Scybalomonas</taxon>
    </lineage>
</organism>
<accession>A0A9D9HZ89</accession>
<feature type="transmembrane region" description="Helical" evidence="1">
    <location>
        <begin position="63"/>
        <end position="92"/>
    </location>
</feature>
<evidence type="ECO:0000313" key="3">
    <source>
        <dbReference type="Proteomes" id="UP000823618"/>
    </source>
</evidence>
<name>A0A9D9HZ89_9FIRM</name>
<dbReference type="InterPro" id="IPR014535">
    <property type="entry name" value="Hpre_diP_synt_I"/>
</dbReference>
<dbReference type="Gene3D" id="1.10.1760.20">
    <property type="match status" value="1"/>
</dbReference>
<dbReference type="Proteomes" id="UP000823618">
    <property type="component" value="Unassembled WGS sequence"/>
</dbReference>
<dbReference type="Pfam" id="PF07456">
    <property type="entry name" value="Hpre_diP_synt_I"/>
    <property type="match status" value="1"/>
</dbReference>
<keyword evidence="1" id="KW-0812">Transmembrane</keyword>
<dbReference type="InterPro" id="IPR010898">
    <property type="entry name" value="Hpre_diP_synth_I"/>
</dbReference>
<keyword evidence="1" id="KW-0472">Membrane</keyword>
<comment type="caution">
    <text evidence="2">The sequence shown here is derived from an EMBL/GenBank/DDBJ whole genome shotgun (WGS) entry which is preliminary data.</text>
</comment>
<feature type="transmembrane region" description="Helical" evidence="1">
    <location>
        <begin position="33"/>
        <end position="51"/>
    </location>
</feature>
<dbReference type="AlphaFoldDB" id="A0A9D9HZ89"/>
<protein>
    <submittedName>
        <fullName evidence="2">Gx transporter family protein</fullName>
    </submittedName>
</protein>
<proteinExistence type="predicted"/>
<evidence type="ECO:0000313" key="2">
    <source>
        <dbReference type="EMBL" id="MBO8462923.1"/>
    </source>
</evidence>
<sequence length="161" mass="17387">MNKRVAFYGMFVTLALIASYVETLVPISLGIPGVKLGLANLITILVLYCMGWKDALFISSIRIVLAGFLFGNLFAITYSFAGAIVSFLVMVLLKKLDFGTVAVSAMGGVFHNVGQIVFAVFLVENIRLFYYLPVLLISGILAGLLIGILGGHVMKRVSGMF</sequence>